<dbReference type="SUPFAM" id="SSF103473">
    <property type="entry name" value="MFS general substrate transporter"/>
    <property type="match status" value="1"/>
</dbReference>
<dbReference type="Proteomes" id="UP000242146">
    <property type="component" value="Unassembled WGS sequence"/>
</dbReference>
<evidence type="ECO:0000256" key="7">
    <source>
        <dbReference type="SAM" id="MobiDB-lite"/>
    </source>
</evidence>
<keyword evidence="4 6" id="KW-1133">Transmembrane helix</keyword>
<comment type="similarity">
    <text evidence="2 6">Belongs to the BI1 family.</text>
</comment>
<feature type="transmembrane region" description="Helical" evidence="6">
    <location>
        <begin position="28"/>
        <end position="48"/>
    </location>
</feature>
<feature type="region of interest" description="Disordered" evidence="7">
    <location>
        <begin position="238"/>
        <end position="257"/>
    </location>
</feature>
<dbReference type="GO" id="GO:0016020">
    <property type="term" value="C:membrane"/>
    <property type="evidence" value="ECO:0007669"/>
    <property type="project" value="UniProtKB-SubCell"/>
</dbReference>
<protein>
    <recommendedName>
        <fullName evidence="10">Bax inhibitor family protein</fullName>
    </recommendedName>
</protein>
<evidence type="ECO:0000256" key="3">
    <source>
        <dbReference type="ARBA" id="ARBA00022692"/>
    </source>
</evidence>
<evidence type="ECO:0000256" key="1">
    <source>
        <dbReference type="ARBA" id="ARBA00004141"/>
    </source>
</evidence>
<evidence type="ECO:0000256" key="4">
    <source>
        <dbReference type="ARBA" id="ARBA00022989"/>
    </source>
</evidence>
<accession>A0A1X2GR87</accession>
<evidence type="ECO:0000256" key="6">
    <source>
        <dbReference type="RuleBase" id="RU004379"/>
    </source>
</evidence>
<evidence type="ECO:0000313" key="9">
    <source>
        <dbReference type="Proteomes" id="UP000242146"/>
    </source>
</evidence>
<dbReference type="PANTHER" id="PTHR23291">
    <property type="entry name" value="BAX INHIBITOR-RELATED"/>
    <property type="match status" value="1"/>
</dbReference>
<evidence type="ECO:0000256" key="2">
    <source>
        <dbReference type="ARBA" id="ARBA00010350"/>
    </source>
</evidence>
<dbReference type="STRING" id="101127.A0A1X2GR87"/>
<proteinExistence type="inferred from homology"/>
<evidence type="ECO:0000256" key="5">
    <source>
        <dbReference type="ARBA" id="ARBA00023136"/>
    </source>
</evidence>
<sequence length="257" mass="28747">MSDYPYNRGKTSGVSNDQQISRPVRRHLLHVYLTIAAMLAVVAMGAQYGNSSSSLQAVSGGVIEVGAVLGSVFGIRHLRQDHPLRWVLLFVYSLFSGVSLSSLVSLYLYWDPTGRLLLGAITGAMFIFLGFSASALLADRRSMLYYGGMAGGLLGLMAWASLANLFFIRSASMFSAELYLGLIAFAGFVVYDTQMIVERASVGWMDIPGNALELFMDLFALFVRLAMIILRREERREDEQDRRRRRRGPRQERGYEF</sequence>
<feature type="transmembrane region" description="Helical" evidence="6">
    <location>
        <begin position="116"/>
        <end position="137"/>
    </location>
</feature>
<dbReference type="Pfam" id="PF01027">
    <property type="entry name" value="Bax1-I"/>
    <property type="match status" value="1"/>
</dbReference>
<feature type="transmembrane region" description="Helical" evidence="6">
    <location>
        <begin position="54"/>
        <end position="75"/>
    </location>
</feature>
<name>A0A1X2GR87_9FUNG</name>
<feature type="transmembrane region" description="Helical" evidence="6">
    <location>
        <begin position="87"/>
        <end position="110"/>
    </location>
</feature>
<evidence type="ECO:0000313" key="8">
    <source>
        <dbReference type="EMBL" id="ORX59657.1"/>
    </source>
</evidence>
<comment type="subcellular location">
    <subcellularLocation>
        <location evidence="1">Membrane</location>
        <topology evidence="1">Multi-pass membrane protein</topology>
    </subcellularLocation>
</comment>
<evidence type="ECO:0008006" key="10">
    <source>
        <dbReference type="Google" id="ProtNLM"/>
    </source>
</evidence>
<dbReference type="PANTHER" id="PTHR23291:SF32">
    <property type="entry name" value="BAX INHIBITOR 1"/>
    <property type="match status" value="1"/>
</dbReference>
<comment type="caution">
    <text evidence="8">The sequence shown here is derived from an EMBL/GenBank/DDBJ whole genome shotgun (WGS) entry which is preliminary data.</text>
</comment>
<feature type="transmembrane region" description="Helical" evidence="6">
    <location>
        <begin position="173"/>
        <end position="191"/>
    </location>
</feature>
<dbReference type="OrthoDB" id="1277691at2759"/>
<dbReference type="InterPro" id="IPR036259">
    <property type="entry name" value="MFS_trans_sf"/>
</dbReference>
<keyword evidence="5 6" id="KW-0472">Membrane</keyword>
<reference evidence="8 9" key="1">
    <citation type="submission" date="2016-07" db="EMBL/GenBank/DDBJ databases">
        <title>Pervasive Adenine N6-methylation of Active Genes in Fungi.</title>
        <authorList>
            <consortium name="DOE Joint Genome Institute"/>
            <person name="Mondo S.J."/>
            <person name="Dannebaum R.O."/>
            <person name="Kuo R.C."/>
            <person name="Labutti K."/>
            <person name="Haridas S."/>
            <person name="Kuo A."/>
            <person name="Salamov A."/>
            <person name="Ahrendt S.R."/>
            <person name="Lipzen A."/>
            <person name="Sullivan W."/>
            <person name="Andreopoulos W.B."/>
            <person name="Clum A."/>
            <person name="Lindquist E."/>
            <person name="Daum C."/>
            <person name="Ramamoorthy G.K."/>
            <person name="Gryganskyi A."/>
            <person name="Culley D."/>
            <person name="Magnuson J.K."/>
            <person name="James T.Y."/>
            <person name="O'Malley M.A."/>
            <person name="Stajich J.E."/>
            <person name="Spatafora J.W."/>
            <person name="Visel A."/>
            <person name="Grigoriev I.V."/>
        </authorList>
    </citation>
    <scope>NUCLEOTIDE SEQUENCE [LARGE SCALE GENOMIC DNA]</scope>
    <source>
        <strain evidence="8 9">NRRL 3301</strain>
    </source>
</reference>
<dbReference type="AlphaFoldDB" id="A0A1X2GR87"/>
<keyword evidence="3 6" id="KW-0812">Transmembrane</keyword>
<keyword evidence="9" id="KW-1185">Reference proteome</keyword>
<organism evidence="8 9">
    <name type="scientific">Hesseltinella vesiculosa</name>
    <dbReference type="NCBI Taxonomy" id="101127"/>
    <lineage>
        <taxon>Eukaryota</taxon>
        <taxon>Fungi</taxon>
        <taxon>Fungi incertae sedis</taxon>
        <taxon>Mucoromycota</taxon>
        <taxon>Mucoromycotina</taxon>
        <taxon>Mucoromycetes</taxon>
        <taxon>Mucorales</taxon>
        <taxon>Cunninghamellaceae</taxon>
        <taxon>Hesseltinella</taxon>
    </lineage>
</organism>
<gene>
    <name evidence="8" type="ORF">DM01DRAFT_1405166</name>
</gene>
<dbReference type="InterPro" id="IPR006214">
    <property type="entry name" value="Bax_inhibitor_1-related"/>
</dbReference>
<dbReference type="EMBL" id="MCGT01000005">
    <property type="protein sequence ID" value="ORX59657.1"/>
    <property type="molecule type" value="Genomic_DNA"/>
</dbReference>
<feature type="transmembrane region" description="Helical" evidence="6">
    <location>
        <begin position="144"/>
        <end position="167"/>
    </location>
</feature>